<dbReference type="InterPro" id="IPR014729">
    <property type="entry name" value="Rossmann-like_a/b/a_fold"/>
</dbReference>
<keyword evidence="3" id="KW-0479">Metal-binding</keyword>
<comment type="pathway">
    <text evidence="1">Purine metabolism; 7-cyano-7-deazaguanine biosynthesis.</text>
</comment>
<comment type="similarity">
    <text evidence="7">Belongs to the QueC family.</text>
</comment>
<keyword evidence="4" id="KW-0547">Nucleotide-binding</keyword>
<dbReference type="RefSeq" id="WP_220197737.1">
    <property type="nucleotide sequence ID" value="NZ_BNJF01000004.1"/>
</dbReference>
<keyword evidence="2" id="KW-0436">Ligase</keyword>
<evidence type="ECO:0000313" key="10">
    <source>
        <dbReference type="EMBL" id="GHO48541.1"/>
    </source>
</evidence>
<comment type="catalytic activity">
    <reaction evidence="9">
        <text>7-carboxy-7-carbaguanine + NH4(+) + 2 ATP = 7-cyano-7-carbaguanine + 2 AMP + 2 diphosphate + 2 H(+)</text>
        <dbReference type="Rhea" id="RHEA:27982"/>
        <dbReference type="ChEBI" id="CHEBI:15378"/>
        <dbReference type="ChEBI" id="CHEBI:28938"/>
        <dbReference type="ChEBI" id="CHEBI:30616"/>
        <dbReference type="ChEBI" id="CHEBI:33019"/>
        <dbReference type="ChEBI" id="CHEBI:45075"/>
        <dbReference type="ChEBI" id="CHEBI:61036"/>
        <dbReference type="ChEBI" id="CHEBI:456215"/>
        <dbReference type="EC" id="6.3.4.20"/>
    </reaction>
</comment>
<dbReference type="PANTHER" id="PTHR42914">
    <property type="entry name" value="7-CYANO-7-DEAZAGUANINE SYNTHASE"/>
    <property type="match status" value="1"/>
</dbReference>
<organism evidence="10 11">
    <name type="scientific">Ktedonospora formicarum</name>
    <dbReference type="NCBI Taxonomy" id="2778364"/>
    <lineage>
        <taxon>Bacteria</taxon>
        <taxon>Bacillati</taxon>
        <taxon>Chloroflexota</taxon>
        <taxon>Ktedonobacteria</taxon>
        <taxon>Ktedonobacterales</taxon>
        <taxon>Ktedonobacteraceae</taxon>
        <taxon>Ktedonospora</taxon>
    </lineage>
</organism>
<comment type="caution">
    <text evidence="10">The sequence shown here is derived from an EMBL/GenBank/DDBJ whole genome shotgun (WGS) entry which is preliminary data.</text>
</comment>
<evidence type="ECO:0000256" key="3">
    <source>
        <dbReference type="ARBA" id="ARBA00022723"/>
    </source>
</evidence>
<dbReference type="AlphaFoldDB" id="A0A8J3I6Y6"/>
<dbReference type="PANTHER" id="PTHR42914:SF1">
    <property type="entry name" value="7-CYANO-7-DEAZAGUANINE SYNTHASE"/>
    <property type="match status" value="1"/>
</dbReference>
<dbReference type="EMBL" id="BNJF01000004">
    <property type="protein sequence ID" value="GHO48541.1"/>
    <property type="molecule type" value="Genomic_DNA"/>
</dbReference>
<gene>
    <name evidence="10" type="ORF">KSX_67040</name>
</gene>
<dbReference type="Proteomes" id="UP000612362">
    <property type="component" value="Unassembled WGS sequence"/>
</dbReference>
<evidence type="ECO:0000256" key="7">
    <source>
        <dbReference type="ARBA" id="ARBA00037993"/>
    </source>
</evidence>
<evidence type="ECO:0000256" key="6">
    <source>
        <dbReference type="ARBA" id="ARBA00022840"/>
    </source>
</evidence>
<evidence type="ECO:0000256" key="5">
    <source>
        <dbReference type="ARBA" id="ARBA00022833"/>
    </source>
</evidence>
<evidence type="ECO:0000313" key="11">
    <source>
        <dbReference type="Proteomes" id="UP000612362"/>
    </source>
</evidence>
<evidence type="ECO:0000256" key="2">
    <source>
        <dbReference type="ARBA" id="ARBA00022598"/>
    </source>
</evidence>
<dbReference type="Gene3D" id="3.40.50.620">
    <property type="entry name" value="HUPs"/>
    <property type="match status" value="1"/>
</dbReference>
<evidence type="ECO:0000256" key="1">
    <source>
        <dbReference type="ARBA" id="ARBA00005061"/>
    </source>
</evidence>
<dbReference type="GO" id="GO:0046872">
    <property type="term" value="F:metal ion binding"/>
    <property type="evidence" value="ECO:0007669"/>
    <property type="project" value="UniProtKB-KW"/>
</dbReference>
<evidence type="ECO:0000256" key="4">
    <source>
        <dbReference type="ARBA" id="ARBA00022741"/>
    </source>
</evidence>
<accession>A0A8J3I6Y6</accession>
<evidence type="ECO:0000256" key="8">
    <source>
        <dbReference type="ARBA" id="ARBA00039149"/>
    </source>
</evidence>
<dbReference type="Pfam" id="PF06508">
    <property type="entry name" value="QueC"/>
    <property type="match status" value="1"/>
</dbReference>
<keyword evidence="5" id="KW-0862">Zinc</keyword>
<dbReference type="EC" id="6.3.4.20" evidence="8"/>
<reference evidence="10" key="1">
    <citation type="submission" date="2020-10" db="EMBL/GenBank/DDBJ databases">
        <title>Taxonomic study of unclassified bacteria belonging to the class Ktedonobacteria.</title>
        <authorList>
            <person name="Yabe S."/>
            <person name="Wang C.M."/>
            <person name="Zheng Y."/>
            <person name="Sakai Y."/>
            <person name="Cavaletti L."/>
            <person name="Monciardini P."/>
            <person name="Donadio S."/>
        </authorList>
    </citation>
    <scope>NUCLEOTIDE SEQUENCE</scope>
    <source>
        <strain evidence="10">SOSP1-1</strain>
    </source>
</reference>
<name>A0A8J3I6Y6_9CHLR</name>
<dbReference type="SUPFAM" id="SSF52402">
    <property type="entry name" value="Adenine nucleotide alpha hydrolases-like"/>
    <property type="match status" value="1"/>
</dbReference>
<dbReference type="GO" id="GO:0016874">
    <property type="term" value="F:ligase activity"/>
    <property type="evidence" value="ECO:0007669"/>
    <property type="project" value="UniProtKB-KW"/>
</dbReference>
<dbReference type="GO" id="GO:0005524">
    <property type="term" value="F:ATP binding"/>
    <property type="evidence" value="ECO:0007669"/>
    <property type="project" value="UniProtKB-KW"/>
</dbReference>
<sequence>MTTRIDRTAVLSVSGGMDSCVLVYYYASAGFNLHLLSFDYGQKNVNELTYAEKYIAKAREHFCKGSNAIEIRHRVIELPLAQLLENSDSALINASRSMPYGPATTESLKAITVPYRNPNMLIQATTAAWDVEASIVAYAVHYNEYPLPDAQEAFVKAFNQMLTVAMNTSTIKVEAPFLSFTKAQIVRLGASFNAPFELTWSCFEGGSNGLEEKHCGKCATCLDRYNAFKLAGIADPTRYANNPKSYPPLERKQGTAGEGA</sequence>
<dbReference type="PIRSF" id="PIRSF006293">
    <property type="entry name" value="ExsB"/>
    <property type="match status" value="1"/>
</dbReference>
<keyword evidence="11" id="KW-1185">Reference proteome</keyword>
<evidence type="ECO:0000256" key="9">
    <source>
        <dbReference type="ARBA" id="ARBA00047890"/>
    </source>
</evidence>
<proteinExistence type="inferred from homology"/>
<dbReference type="InterPro" id="IPR018317">
    <property type="entry name" value="QueC"/>
</dbReference>
<protein>
    <recommendedName>
        <fullName evidence="8">7-cyano-7-deazaguanine synthase</fullName>
        <ecNumber evidence="8">6.3.4.20</ecNumber>
    </recommendedName>
</protein>
<dbReference type="CDD" id="cd01995">
    <property type="entry name" value="QueC-like"/>
    <property type="match status" value="1"/>
</dbReference>
<keyword evidence="6" id="KW-0067">ATP-binding</keyword>